<dbReference type="AlphaFoldDB" id="A0A9J6CI06"/>
<keyword evidence="1" id="KW-0812">Transmembrane</keyword>
<reference evidence="2" key="1">
    <citation type="submission" date="2021-03" db="EMBL/GenBank/DDBJ databases">
        <title>Chromosome level genome of the anhydrobiotic midge Polypedilum vanderplanki.</title>
        <authorList>
            <person name="Yoshida Y."/>
            <person name="Kikawada T."/>
            <person name="Gusev O."/>
        </authorList>
    </citation>
    <scope>NUCLEOTIDE SEQUENCE</scope>
    <source>
        <strain evidence="2">NIAS01</strain>
        <tissue evidence="2">Whole body or cell culture</tissue>
    </source>
</reference>
<evidence type="ECO:0000313" key="3">
    <source>
        <dbReference type="Proteomes" id="UP001107558"/>
    </source>
</evidence>
<proteinExistence type="predicted"/>
<keyword evidence="1" id="KW-1133">Transmembrane helix</keyword>
<comment type="caution">
    <text evidence="2">The sequence shown here is derived from an EMBL/GenBank/DDBJ whole genome shotgun (WGS) entry which is preliminary data.</text>
</comment>
<dbReference type="Proteomes" id="UP001107558">
    <property type="component" value="Chromosome 1"/>
</dbReference>
<name>A0A9J6CI06_POLVA</name>
<keyword evidence="3" id="KW-1185">Reference proteome</keyword>
<gene>
    <name evidence="2" type="ORF">PVAND_011074</name>
</gene>
<keyword evidence="1" id="KW-0472">Membrane</keyword>
<protein>
    <submittedName>
        <fullName evidence="2">Uncharacterized protein</fullName>
    </submittedName>
</protein>
<feature type="transmembrane region" description="Helical" evidence="1">
    <location>
        <begin position="6"/>
        <end position="23"/>
    </location>
</feature>
<evidence type="ECO:0000256" key="1">
    <source>
        <dbReference type="SAM" id="Phobius"/>
    </source>
</evidence>
<sequence>MAKFYGFFLFFVIFELLTFHIMSHPMPQNFQMNEVETERRIEYNNPVARQNFYGNSPPHGHYPYNYIPYGYAPYGFYPNQPNYVDFNARNQKNFGLSYEDKRLNIGYQQDKQVTAQGASNDQFNKAMDAVFGKQ</sequence>
<accession>A0A9J6CI06</accession>
<organism evidence="2 3">
    <name type="scientific">Polypedilum vanderplanki</name>
    <name type="common">Sleeping chironomid midge</name>
    <dbReference type="NCBI Taxonomy" id="319348"/>
    <lineage>
        <taxon>Eukaryota</taxon>
        <taxon>Metazoa</taxon>
        <taxon>Ecdysozoa</taxon>
        <taxon>Arthropoda</taxon>
        <taxon>Hexapoda</taxon>
        <taxon>Insecta</taxon>
        <taxon>Pterygota</taxon>
        <taxon>Neoptera</taxon>
        <taxon>Endopterygota</taxon>
        <taxon>Diptera</taxon>
        <taxon>Nematocera</taxon>
        <taxon>Chironomoidea</taxon>
        <taxon>Chironomidae</taxon>
        <taxon>Chironominae</taxon>
        <taxon>Polypedilum</taxon>
        <taxon>Polypedilum</taxon>
    </lineage>
</organism>
<dbReference type="EMBL" id="JADBJN010000001">
    <property type="protein sequence ID" value="KAG5681660.1"/>
    <property type="molecule type" value="Genomic_DNA"/>
</dbReference>
<evidence type="ECO:0000313" key="2">
    <source>
        <dbReference type="EMBL" id="KAG5681660.1"/>
    </source>
</evidence>